<dbReference type="InterPro" id="IPR038595">
    <property type="entry name" value="LOR_sf"/>
</dbReference>
<dbReference type="InterPro" id="IPR007612">
    <property type="entry name" value="LOR"/>
</dbReference>
<gene>
    <name evidence="1" type="ORF">NC998_17675</name>
</gene>
<evidence type="ECO:0000313" key="1">
    <source>
        <dbReference type="EMBL" id="MEP0818931.1"/>
    </source>
</evidence>
<dbReference type="Gene3D" id="2.40.160.200">
    <property type="entry name" value="LURP1-related"/>
    <property type="match status" value="1"/>
</dbReference>
<keyword evidence="2" id="KW-1185">Reference proteome</keyword>
<accession>A0ABV0JD36</accession>
<dbReference type="Proteomes" id="UP001464891">
    <property type="component" value="Unassembled WGS sequence"/>
</dbReference>
<sequence>MKQLARSLPSDFFPELPMQYPLTLTFKLWSLAPQLALQDATGDTVFCIRQKLFKLKEVINVFSDLERTQLRYEIKADRIIDFSARYNFVDTNGKTMGAVKRRGMKSLWRAHYDIYDGGTPVFTISEQNPWVKVMDSLFAEIPIVGLFTGYVFNPVYAVNRANGNPVMYLEKRPAFLSRIFTIKQVDQLSGNEEAQVLLSLVMMLLLERNRG</sequence>
<dbReference type="Pfam" id="PF04525">
    <property type="entry name" value="LOR"/>
    <property type="match status" value="1"/>
</dbReference>
<reference evidence="1 2" key="1">
    <citation type="submission" date="2022-04" db="EMBL/GenBank/DDBJ databases">
        <title>Positive selection, recombination, and allopatry shape intraspecific diversity of widespread and dominant cyanobacteria.</title>
        <authorList>
            <person name="Wei J."/>
            <person name="Shu W."/>
            <person name="Hu C."/>
        </authorList>
    </citation>
    <scope>NUCLEOTIDE SEQUENCE [LARGE SCALE GENOMIC DNA]</scope>
    <source>
        <strain evidence="1 2">GB2-A4</strain>
    </source>
</reference>
<evidence type="ECO:0000313" key="2">
    <source>
        <dbReference type="Proteomes" id="UP001464891"/>
    </source>
</evidence>
<organism evidence="1 2">
    <name type="scientific">Trichocoleus desertorum GB2-A4</name>
    <dbReference type="NCBI Taxonomy" id="2933944"/>
    <lineage>
        <taxon>Bacteria</taxon>
        <taxon>Bacillati</taxon>
        <taxon>Cyanobacteriota</taxon>
        <taxon>Cyanophyceae</taxon>
        <taxon>Leptolyngbyales</taxon>
        <taxon>Trichocoleusaceae</taxon>
        <taxon>Trichocoleus</taxon>
    </lineage>
</organism>
<comment type="caution">
    <text evidence="1">The sequence shown here is derived from an EMBL/GenBank/DDBJ whole genome shotgun (WGS) entry which is preliminary data.</text>
</comment>
<name>A0ABV0JD36_9CYAN</name>
<dbReference type="EMBL" id="JAMPKM010000011">
    <property type="protein sequence ID" value="MEP0818931.1"/>
    <property type="molecule type" value="Genomic_DNA"/>
</dbReference>
<proteinExistence type="predicted"/>
<protein>
    <submittedName>
        <fullName evidence="1">Uncharacterized protein</fullName>
    </submittedName>
</protein>
<dbReference type="RefSeq" id="WP_370527509.1">
    <property type="nucleotide sequence ID" value="NZ_JAMPKM010000011.1"/>
</dbReference>